<dbReference type="InterPro" id="IPR045702">
    <property type="entry name" value="DUF6060"/>
</dbReference>
<dbReference type="Pfam" id="PF19535">
    <property type="entry name" value="DUF6060"/>
    <property type="match status" value="1"/>
</dbReference>
<feature type="chain" id="PRO_5014329466" evidence="2">
    <location>
        <begin position="21"/>
        <end position="344"/>
    </location>
</feature>
<feature type="signal peptide" evidence="2">
    <location>
        <begin position="1"/>
        <end position="20"/>
    </location>
</feature>
<evidence type="ECO:0000256" key="1">
    <source>
        <dbReference type="SAM" id="MobiDB-lite"/>
    </source>
</evidence>
<protein>
    <submittedName>
        <fullName evidence="3">Uncharacterized protein</fullName>
    </submittedName>
</protein>
<proteinExistence type="predicted"/>
<keyword evidence="2" id="KW-0732">Signal</keyword>
<keyword evidence="4" id="KW-1185">Reference proteome</keyword>
<evidence type="ECO:0000313" key="4">
    <source>
        <dbReference type="Proteomes" id="UP000235023"/>
    </source>
</evidence>
<gene>
    <name evidence="3" type="ORF">BDW42DRAFT_191085</name>
</gene>
<dbReference type="OrthoDB" id="3634414at2759"/>
<dbReference type="EMBL" id="KZ559507">
    <property type="protein sequence ID" value="PLN84991.1"/>
    <property type="molecule type" value="Genomic_DNA"/>
</dbReference>
<name>A0A2J5I4W6_9EURO</name>
<feature type="region of interest" description="Disordered" evidence="1">
    <location>
        <begin position="204"/>
        <end position="231"/>
    </location>
</feature>
<evidence type="ECO:0000313" key="3">
    <source>
        <dbReference type="EMBL" id="PLN84991.1"/>
    </source>
</evidence>
<sequence>MLKTLPIAVATALYFQAVHASEKPISFCTKAGCAEDKCPVALATAGTGYPNCVIYDSKDLFSEELGFPTSDHGAYSPFINVEEPNEGCTMMIKSPANTDIEGCGKLVGSFKHGTCTRLPIHDSVMIQYCCGDKCDDAGVGLKRSAKFRRDLEGRGGGGGGAVYLKYSNGTIIPPSKEGPMKVPSLESNKRSVFESVDLLPREDEDKGKCKDWKADPDLKNDPYTKPADKTDIVYRGAPGGSQVTITKTRSQSWTNGAEMSLSIADIIGFGTSISESFTEEKSDSTAAAWNVPEGQDGDIAFTATMKCTRGTGKCDGKDYEGEICEPWVDDDGKLVGEYTVVVHN</sequence>
<evidence type="ECO:0000256" key="2">
    <source>
        <dbReference type="SAM" id="SignalP"/>
    </source>
</evidence>
<reference evidence="4" key="1">
    <citation type="submission" date="2017-12" db="EMBL/GenBank/DDBJ databases">
        <authorList>
            <consortium name="DOE Joint Genome Institute"/>
            <person name="Mondo S.J."/>
            <person name="Kjaerbolling I."/>
            <person name="Vesth T.C."/>
            <person name="Frisvad J.C."/>
            <person name="Nybo J.L."/>
            <person name="Theobald S."/>
            <person name="Kuo A."/>
            <person name="Bowyer P."/>
            <person name="Matsuda Y."/>
            <person name="Lyhne E.K."/>
            <person name="Kogle M.E."/>
            <person name="Clum A."/>
            <person name="Lipzen A."/>
            <person name="Salamov A."/>
            <person name="Ngan C.Y."/>
            <person name="Daum C."/>
            <person name="Chiniquy J."/>
            <person name="Barry K."/>
            <person name="LaButti K."/>
            <person name="Haridas S."/>
            <person name="Simmons B.A."/>
            <person name="Magnuson J.K."/>
            <person name="Mortensen U.H."/>
            <person name="Larsen T.O."/>
            <person name="Grigoriev I.V."/>
            <person name="Baker S.E."/>
            <person name="Andersen M.R."/>
            <person name="Nordberg H.P."/>
            <person name="Cantor M.N."/>
            <person name="Hua S.X."/>
        </authorList>
    </citation>
    <scope>NUCLEOTIDE SEQUENCE [LARGE SCALE GENOMIC DNA]</scope>
    <source>
        <strain evidence="4">IBT 19404</strain>
    </source>
</reference>
<dbReference type="AlphaFoldDB" id="A0A2J5I4W6"/>
<dbReference type="Proteomes" id="UP000235023">
    <property type="component" value="Unassembled WGS sequence"/>
</dbReference>
<organism evidence="3 4">
    <name type="scientific">Aspergillus taichungensis</name>
    <dbReference type="NCBI Taxonomy" id="482145"/>
    <lineage>
        <taxon>Eukaryota</taxon>
        <taxon>Fungi</taxon>
        <taxon>Dikarya</taxon>
        <taxon>Ascomycota</taxon>
        <taxon>Pezizomycotina</taxon>
        <taxon>Eurotiomycetes</taxon>
        <taxon>Eurotiomycetidae</taxon>
        <taxon>Eurotiales</taxon>
        <taxon>Aspergillaceae</taxon>
        <taxon>Aspergillus</taxon>
        <taxon>Aspergillus subgen. Circumdati</taxon>
    </lineage>
</organism>
<accession>A0A2J5I4W6</accession>